<comment type="caution">
    <text evidence="2">The sequence shown here is derived from an EMBL/GenBank/DDBJ whole genome shotgun (WGS) entry which is preliminary data.</text>
</comment>
<dbReference type="InterPro" id="IPR043917">
    <property type="entry name" value="DUF5753"/>
</dbReference>
<dbReference type="EMBL" id="JAJOMB010000005">
    <property type="protein sequence ID" value="MCD5311739.1"/>
    <property type="molecule type" value="Genomic_DNA"/>
</dbReference>
<dbReference type="Gene3D" id="1.10.260.40">
    <property type="entry name" value="lambda repressor-like DNA-binding domains"/>
    <property type="match status" value="1"/>
</dbReference>
<keyword evidence="3" id="KW-1185">Reference proteome</keyword>
<evidence type="ECO:0000259" key="1">
    <source>
        <dbReference type="PROSITE" id="PS50943"/>
    </source>
</evidence>
<name>A0A9X1STD6_9ACTN</name>
<reference evidence="2" key="1">
    <citation type="submission" date="2021-11" db="EMBL/GenBank/DDBJ databases">
        <title>Streptomyces corallinus and Kineosporia corallina sp. nov., two new coral-derived marine actinobacteria.</title>
        <authorList>
            <person name="Buangrab K."/>
            <person name="Sutthacheep M."/>
            <person name="Yeemin T."/>
            <person name="Harunari E."/>
            <person name="Igarashi Y."/>
            <person name="Sripreechasak P."/>
            <person name="Kanchanasin P."/>
            <person name="Tanasupawat S."/>
            <person name="Phongsopitanun W."/>
        </authorList>
    </citation>
    <scope>NUCLEOTIDE SEQUENCE</scope>
    <source>
        <strain evidence="2">JCM 31032</strain>
    </source>
</reference>
<feature type="domain" description="HTH cro/C1-type" evidence="1">
    <location>
        <begin position="21"/>
        <end position="53"/>
    </location>
</feature>
<gene>
    <name evidence="2" type="ORF">LR394_12585</name>
</gene>
<accession>A0A9X1STD6</accession>
<protein>
    <submittedName>
        <fullName evidence="2">Helix-turn-helix domain-containing protein</fullName>
    </submittedName>
</protein>
<dbReference type="SUPFAM" id="SSF47413">
    <property type="entry name" value="lambda repressor-like DNA-binding domains"/>
    <property type="match status" value="1"/>
</dbReference>
<dbReference type="AlphaFoldDB" id="A0A9X1STD6"/>
<dbReference type="Pfam" id="PF13560">
    <property type="entry name" value="HTH_31"/>
    <property type="match status" value="1"/>
</dbReference>
<sequence>MAEPAGAIGIALLRRHIGRHFERLRIQAGLTQDQAAERVELSKSTLIRMENGNDGVKFRDVQVRHMLDQYGACATDREVLMALTAETRLGPRKSWWHDYTETSLPPWFAMYVSLEDSAAVIQYYEQELIPGLLQTQSYAERVMQVPPGFLDEGEAVRRVQARLERQSLLTRPMAPRLEVAICEAALYRLSRMGRALAREQFQHLLDVTQRANVELRIVPLSAGMHGGMASGSFILLHFPRDPITDEPLEPPMAYSDSLTGAMYLTKPAEVHSYRLVWSDVLLNALDPGASRSVITTFLEGLHSDGEHHSRMVQEQPQR</sequence>
<dbReference type="GO" id="GO:0003677">
    <property type="term" value="F:DNA binding"/>
    <property type="evidence" value="ECO:0007669"/>
    <property type="project" value="InterPro"/>
</dbReference>
<dbReference type="InterPro" id="IPR001387">
    <property type="entry name" value="Cro/C1-type_HTH"/>
</dbReference>
<dbReference type="Proteomes" id="UP001138997">
    <property type="component" value="Unassembled WGS sequence"/>
</dbReference>
<dbReference type="CDD" id="cd00093">
    <property type="entry name" value="HTH_XRE"/>
    <property type="match status" value="1"/>
</dbReference>
<proteinExistence type="predicted"/>
<organism evidence="2 3">
    <name type="scientific">Kineosporia babensis</name>
    <dbReference type="NCBI Taxonomy" id="499548"/>
    <lineage>
        <taxon>Bacteria</taxon>
        <taxon>Bacillati</taxon>
        <taxon>Actinomycetota</taxon>
        <taxon>Actinomycetes</taxon>
        <taxon>Kineosporiales</taxon>
        <taxon>Kineosporiaceae</taxon>
        <taxon>Kineosporia</taxon>
    </lineage>
</organism>
<dbReference type="PROSITE" id="PS50943">
    <property type="entry name" value="HTH_CROC1"/>
    <property type="match status" value="1"/>
</dbReference>
<evidence type="ECO:0000313" key="2">
    <source>
        <dbReference type="EMBL" id="MCD5311739.1"/>
    </source>
</evidence>
<dbReference type="RefSeq" id="WP_231441240.1">
    <property type="nucleotide sequence ID" value="NZ_JAJOMB010000005.1"/>
</dbReference>
<evidence type="ECO:0000313" key="3">
    <source>
        <dbReference type="Proteomes" id="UP001138997"/>
    </source>
</evidence>
<dbReference type="InterPro" id="IPR010982">
    <property type="entry name" value="Lambda_DNA-bd_dom_sf"/>
</dbReference>
<dbReference type="Pfam" id="PF19054">
    <property type="entry name" value="DUF5753"/>
    <property type="match status" value="1"/>
</dbReference>